<dbReference type="AlphaFoldDB" id="A0A7K1UCY4"/>
<keyword evidence="3" id="KW-1185">Reference proteome</keyword>
<dbReference type="EMBL" id="WRXN01000020">
    <property type="protein sequence ID" value="MVT12186.1"/>
    <property type="molecule type" value="Genomic_DNA"/>
</dbReference>
<dbReference type="Proteomes" id="UP000461730">
    <property type="component" value="Unassembled WGS sequence"/>
</dbReference>
<dbReference type="PROSITE" id="PS50914">
    <property type="entry name" value="BON"/>
    <property type="match status" value="1"/>
</dbReference>
<evidence type="ECO:0000259" key="1">
    <source>
        <dbReference type="PROSITE" id="PS50914"/>
    </source>
</evidence>
<feature type="domain" description="BON" evidence="1">
    <location>
        <begin position="25"/>
        <end position="92"/>
    </location>
</feature>
<dbReference type="Gene3D" id="3.30.1340.30">
    <property type="match status" value="1"/>
</dbReference>
<protein>
    <submittedName>
        <fullName evidence="2">BON domain-containing protein</fullName>
    </submittedName>
</protein>
<sequence length="166" mass="17370">MLVMKMKQISAVIIAMGLVFLFSCKGKPKDSELQAKVTEKLNAVPGVTAETKDGVVTLSGSVTDEAAKSSAEEMAKLTEGVKSVTNNIVVAPPPVTAPPPPAVTADDPLRTGVEAIIKDFQGVQATVEDGVIKVSGELSATRWKTLKMALDGLKPKKVDATGLKIK</sequence>
<gene>
    <name evidence="2" type="ORF">GO493_28265</name>
</gene>
<name>A0A7K1UCY4_9BACT</name>
<dbReference type="PANTHER" id="PTHR34606:SF15">
    <property type="entry name" value="BON DOMAIN-CONTAINING PROTEIN"/>
    <property type="match status" value="1"/>
</dbReference>
<dbReference type="PROSITE" id="PS51257">
    <property type="entry name" value="PROKAR_LIPOPROTEIN"/>
    <property type="match status" value="1"/>
</dbReference>
<accession>A0A7K1UCY4</accession>
<dbReference type="InterPro" id="IPR007055">
    <property type="entry name" value="BON_dom"/>
</dbReference>
<evidence type="ECO:0000313" key="3">
    <source>
        <dbReference type="Proteomes" id="UP000461730"/>
    </source>
</evidence>
<comment type="caution">
    <text evidence="2">The sequence shown here is derived from an EMBL/GenBank/DDBJ whole genome shotgun (WGS) entry which is preliminary data.</text>
</comment>
<dbReference type="PANTHER" id="PTHR34606">
    <property type="entry name" value="BON DOMAIN-CONTAINING PROTEIN"/>
    <property type="match status" value="1"/>
</dbReference>
<dbReference type="Pfam" id="PF04972">
    <property type="entry name" value="BON"/>
    <property type="match status" value="1"/>
</dbReference>
<evidence type="ECO:0000313" key="2">
    <source>
        <dbReference type="EMBL" id="MVT12186.1"/>
    </source>
</evidence>
<organism evidence="2 3">
    <name type="scientific">Chitinophaga tropicalis</name>
    <dbReference type="NCBI Taxonomy" id="2683588"/>
    <lineage>
        <taxon>Bacteria</taxon>
        <taxon>Pseudomonadati</taxon>
        <taxon>Bacteroidota</taxon>
        <taxon>Chitinophagia</taxon>
        <taxon>Chitinophagales</taxon>
        <taxon>Chitinophagaceae</taxon>
        <taxon>Chitinophaga</taxon>
    </lineage>
</organism>
<reference evidence="2 3" key="1">
    <citation type="submission" date="2019-12" db="EMBL/GenBank/DDBJ databases">
        <title>Chitinophaga sp. strain ysch24 (GDMCC 1.1355), whole genome shotgun sequence.</title>
        <authorList>
            <person name="Zhang X."/>
        </authorList>
    </citation>
    <scope>NUCLEOTIDE SEQUENCE [LARGE SCALE GENOMIC DNA]</scope>
    <source>
        <strain evidence="3">ysch24</strain>
    </source>
</reference>
<proteinExistence type="predicted"/>
<dbReference type="InterPro" id="IPR051686">
    <property type="entry name" value="Lipoprotein_DolP"/>
</dbReference>